<dbReference type="InterPro" id="IPR027417">
    <property type="entry name" value="P-loop_NTPase"/>
</dbReference>
<keyword evidence="7" id="KW-0378">Hydrolase</keyword>
<dbReference type="Gene3D" id="1.10.8.60">
    <property type="match status" value="2"/>
</dbReference>
<organism evidence="7 8">
    <name type="scientific">Streptococcus pseudopneumoniae</name>
    <dbReference type="NCBI Taxonomy" id="257758"/>
    <lineage>
        <taxon>Bacteria</taxon>
        <taxon>Bacillati</taxon>
        <taxon>Bacillota</taxon>
        <taxon>Bacilli</taxon>
        <taxon>Lactobacillales</taxon>
        <taxon>Streptococcaceae</taxon>
        <taxon>Streptococcus</taxon>
    </lineage>
</organism>
<dbReference type="GO" id="GO:0034605">
    <property type="term" value="P:cellular response to heat"/>
    <property type="evidence" value="ECO:0007669"/>
    <property type="project" value="TreeGrafter"/>
</dbReference>
<evidence type="ECO:0000256" key="2">
    <source>
        <dbReference type="ARBA" id="ARBA00022840"/>
    </source>
</evidence>
<keyword evidence="7" id="KW-0645">Protease</keyword>
<protein>
    <submittedName>
        <fullName evidence="7">ATP-dependent Clp protease ATP-binding subunit</fullName>
    </submittedName>
</protein>
<dbReference type="InterPro" id="IPR050130">
    <property type="entry name" value="ClpA_ClpB"/>
</dbReference>
<feature type="region of interest" description="Disordered" evidence="5">
    <location>
        <begin position="67"/>
        <end position="110"/>
    </location>
</feature>
<dbReference type="CDD" id="cd00009">
    <property type="entry name" value="AAA"/>
    <property type="match status" value="1"/>
</dbReference>
<keyword evidence="3 4" id="KW-0143">Chaperone</keyword>
<dbReference type="CDD" id="cd19499">
    <property type="entry name" value="RecA-like_ClpB_Hsp104-like"/>
    <property type="match status" value="1"/>
</dbReference>
<dbReference type="InterPro" id="IPR001270">
    <property type="entry name" value="ClpA/B"/>
</dbReference>
<evidence type="ECO:0000313" key="7">
    <source>
        <dbReference type="EMBL" id="MBF9672778.1"/>
    </source>
</evidence>
<dbReference type="Gene3D" id="3.40.50.300">
    <property type="entry name" value="P-loop containing nucleotide triphosphate hydrolases"/>
    <property type="match status" value="2"/>
</dbReference>
<dbReference type="GO" id="GO:0016887">
    <property type="term" value="F:ATP hydrolysis activity"/>
    <property type="evidence" value="ECO:0007669"/>
    <property type="project" value="InterPro"/>
</dbReference>
<dbReference type="PROSITE" id="PS00871">
    <property type="entry name" value="CLPAB_2"/>
    <property type="match status" value="1"/>
</dbReference>
<dbReference type="FunFam" id="3.40.50.300:FF:000025">
    <property type="entry name" value="ATP-dependent Clp protease subunit"/>
    <property type="match status" value="1"/>
</dbReference>
<dbReference type="InterPro" id="IPR003959">
    <property type="entry name" value="ATPase_AAA_core"/>
</dbReference>
<dbReference type="InterPro" id="IPR041546">
    <property type="entry name" value="ClpA/ClpB_AAA_lid"/>
</dbReference>
<dbReference type="GO" id="GO:0005524">
    <property type="term" value="F:ATP binding"/>
    <property type="evidence" value="ECO:0007669"/>
    <property type="project" value="UniProtKB-KW"/>
</dbReference>
<sequence length="752" mass="83984">MLCQNCKINDSTIHLYTNLNGKQKQIDLCQNCYKIIKTDPNNSLFKGMTDLNNRDFDPFGDFFNDLNNFRPSSNTPPIPPTQSGGGYGGNGGYGSQNRGSTQTPPPSQEKGLLEEFGINVTEIARRGDIDPVIGRDDEIIRVIEILNRRTKNNPVLIGEPGVGKTAVVEGLAQKIVDGDVPHKLQGKQVIRLDVVSLVQGTGIRGQFEERMQKLMEEIRKREDIILFIDEIHEIVGAGSASDGNMDAGNILKPALARGELQLVGATTLNEYRIIEKDAALERRMQPVKVDEPTVEETITILKGIQKKYEDYHHVQYTDASIEAAATLSNRYIQDRFLPDKAIDLLDEAGSKMNLTLNFVDPKVIDQRLIEAENLKSQATREEDFEKAAYFRDQIAKYKEMQKKKVTDQDTPIISEKTIEHIIEQKTNIPVGDLKEKEQSQLIHLAEDLKSHIIGQDDAVDKIAKAIRRNRVGLGTPNRPIGSFLFVGPTGVGKTELSKQLAIELFGSADSMIRFDMSEYMEKHSVAKLVGAPPGYVGYDEAGQLTEKVRRNPYSLILLDEVEKAHPDVMHMFLQVLDDGRLTDGQGRTVSFKDAIIIMTSNAGTGKSEANVGFGATREGRTNSVLGELGNFFSPEFMNRFDGIIEFKALSKDNLLQIVELMLADVNKRLSSNNIHLDVTDKVKEKLVDLGYDPKMGARPLRRTIQDYIEDAITDYYLENPSEKDLKAVLTSKGNIQIKSAKKVEVKTYEKEV</sequence>
<dbReference type="GO" id="GO:0008233">
    <property type="term" value="F:peptidase activity"/>
    <property type="evidence" value="ECO:0007669"/>
    <property type="project" value="UniProtKB-KW"/>
</dbReference>
<evidence type="ECO:0000256" key="1">
    <source>
        <dbReference type="ARBA" id="ARBA00022741"/>
    </source>
</evidence>
<dbReference type="PANTHER" id="PTHR11638">
    <property type="entry name" value="ATP-DEPENDENT CLP PROTEASE"/>
    <property type="match status" value="1"/>
</dbReference>
<dbReference type="AlphaFoldDB" id="A0AA94RX86"/>
<dbReference type="Pfam" id="PF00004">
    <property type="entry name" value="AAA"/>
    <property type="match status" value="1"/>
</dbReference>
<dbReference type="FunFam" id="3.40.50.300:FF:000010">
    <property type="entry name" value="Chaperone clpB 1, putative"/>
    <property type="match status" value="1"/>
</dbReference>
<dbReference type="InterPro" id="IPR001943">
    <property type="entry name" value="UVR_dom"/>
</dbReference>
<dbReference type="PROSITE" id="PS50151">
    <property type="entry name" value="UVR"/>
    <property type="match status" value="1"/>
</dbReference>
<dbReference type="InterPro" id="IPR018368">
    <property type="entry name" value="ClpA/B_CS1"/>
</dbReference>
<dbReference type="GO" id="GO:0006508">
    <property type="term" value="P:proteolysis"/>
    <property type="evidence" value="ECO:0007669"/>
    <property type="project" value="UniProtKB-KW"/>
</dbReference>
<feature type="domain" description="UVR" evidence="6">
    <location>
        <begin position="365"/>
        <end position="400"/>
    </location>
</feature>
<keyword evidence="1 4" id="KW-0547">Nucleotide-binding</keyword>
<keyword evidence="2 4" id="KW-0067">ATP-binding</keyword>
<dbReference type="Pfam" id="PF17871">
    <property type="entry name" value="AAA_lid_9"/>
    <property type="match status" value="1"/>
</dbReference>
<dbReference type="Proteomes" id="UP000743672">
    <property type="component" value="Unassembled WGS sequence"/>
</dbReference>
<evidence type="ECO:0000256" key="3">
    <source>
        <dbReference type="ARBA" id="ARBA00023186"/>
    </source>
</evidence>
<dbReference type="InterPro" id="IPR019489">
    <property type="entry name" value="Clp_ATPase_C"/>
</dbReference>
<comment type="similarity">
    <text evidence="4">Belongs to the ClpA/ClpB family.</text>
</comment>
<dbReference type="Gene3D" id="4.10.860.10">
    <property type="entry name" value="UVR domain"/>
    <property type="match status" value="1"/>
</dbReference>
<dbReference type="InterPro" id="IPR003593">
    <property type="entry name" value="AAA+_ATPase"/>
</dbReference>
<dbReference type="GO" id="GO:0005737">
    <property type="term" value="C:cytoplasm"/>
    <property type="evidence" value="ECO:0007669"/>
    <property type="project" value="TreeGrafter"/>
</dbReference>
<comment type="caution">
    <text evidence="7">The sequence shown here is derived from an EMBL/GenBank/DDBJ whole genome shotgun (WGS) entry which is preliminary data.</text>
</comment>
<dbReference type="SMART" id="SM01086">
    <property type="entry name" value="ClpB_D2-small"/>
    <property type="match status" value="1"/>
</dbReference>
<evidence type="ECO:0000313" key="8">
    <source>
        <dbReference type="Proteomes" id="UP000743672"/>
    </source>
</evidence>
<dbReference type="SUPFAM" id="SSF52540">
    <property type="entry name" value="P-loop containing nucleoside triphosphate hydrolases"/>
    <property type="match status" value="2"/>
</dbReference>
<name>A0AA94RX86_9STRE</name>
<feature type="compositionally biased region" description="Gly residues" evidence="5">
    <location>
        <begin position="83"/>
        <end position="94"/>
    </location>
</feature>
<dbReference type="RefSeq" id="WP_054388249.1">
    <property type="nucleotide sequence ID" value="NZ_JACSZI010000002.1"/>
</dbReference>
<dbReference type="SMART" id="SM00382">
    <property type="entry name" value="AAA"/>
    <property type="match status" value="2"/>
</dbReference>
<proteinExistence type="inferred from homology"/>
<reference evidence="7" key="1">
    <citation type="journal article" date="2020" name="J. Clin. Microbiol.">
        <title>Streptococcus pseudopneumoniae: Use of whole genome sequences to validate methods used for identification.</title>
        <authorList>
            <person name="Jensen C.S."/>
            <person name="Iversen K.H."/>
            <person name="Dargis R."/>
            <person name="Shewmaker P."/>
            <person name="Rasmussen S."/>
            <person name="Christensen J.J."/>
            <person name="Nielsen X.C."/>
        </authorList>
    </citation>
    <scope>NUCLEOTIDE SEQUENCE</scope>
    <source>
        <strain evidence="7">256-03</strain>
    </source>
</reference>
<dbReference type="Pfam" id="PF10431">
    <property type="entry name" value="ClpB_D2-small"/>
    <property type="match status" value="1"/>
</dbReference>
<evidence type="ECO:0000256" key="5">
    <source>
        <dbReference type="SAM" id="MobiDB-lite"/>
    </source>
</evidence>
<gene>
    <name evidence="7" type="ORF">IAI20_01285</name>
</gene>
<evidence type="ECO:0000256" key="4">
    <source>
        <dbReference type="RuleBase" id="RU004432"/>
    </source>
</evidence>
<dbReference type="EMBL" id="JACSZI010000002">
    <property type="protein sequence ID" value="MBF9672778.1"/>
    <property type="molecule type" value="Genomic_DNA"/>
</dbReference>
<dbReference type="InterPro" id="IPR028299">
    <property type="entry name" value="ClpA/B_CS2"/>
</dbReference>
<evidence type="ECO:0000259" key="6">
    <source>
        <dbReference type="PROSITE" id="PS50151"/>
    </source>
</evidence>
<dbReference type="PANTHER" id="PTHR11638:SF175">
    <property type="entry name" value="ATP-DEPENDENT CLP PROTEASE, ATP-BINDING SUBUNIT CLPC"/>
    <property type="match status" value="1"/>
</dbReference>
<accession>A0AA94RX86</accession>
<dbReference type="Pfam" id="PF07724">
    <property type="entry name" value="AAA_2"/>
    <property type="match status" value="1"/>
</dbReference>
<dbReference type="PRINTS" id="PR00300">
    <property type="entry name" value="CLPPROTEASEA"/>
</dbReference>
<dbReference type="PROSITE" id="PS00870">
    <property type="entry name" value="CLPAB_1"/>
    <property type="match status" value="1"/>
</dbReference>